<evidence type="ECO:0000313" key="1">
    <source>
        <dbReference type="EMBL" id="GBM44440.1"/>
    </source>
</evidence>
<feature type="non-terminal residue" evidence="1">
    <location>
        <position position="35"/>
    </location>
</feature>
<proteinExistence type="predicted"/>
<keyword evidence="2" id="KW-1185">Reference proteome</keyword>
<dbReference type="Proteomes" id="UP000499080">
    <property type="component" value="Unassembled WGS sequence"/>
</dbReference>
<evidence type="ECO:0000313" key="2">
    <source>
        <dbReference type="Proteomes" id="UP000499080"/>
    </source>
</evidence>
<dbReference type="EMBL" id="BGPR01001065">
    <property type="protein sequence ID" value="GBM44440.1"/>
    <property type="molecule type" value="Genomic_DNA"/>
</dbReference>
<name>A0A4Y2FSE8_ARAVE</name>
<comment type="caution">
    <text evidence="1">The sequence shown here is derived from an EMBL/GenBank/DDBJ whole genome shotgun (WGS) entry which is preliminary data.</text>
</comment>
<dbReference type="AlphaFoldDB" id="A0A4Y2FSE8"/>
<organism evidence="1 2">
    <name type="scientific">Araneus ventricosus</name>
    <name type="common">Orbweaver spider</name>
    <name type="synonym">Epeira ventricosa</name>
    <dbReference type="NCBI Taxonomy" id="182803"/>
    <lineage>
        <taxon>Eukaryota</taxon>
        <taxon>Metazoa</taxon>
        <taxon>Ecdysozoa</taxon>
        <taxon>Arthropoda</taxon>
        <taxon>Chelicerata</taxon>
        <taxon>Arachnida</taxon>
        <taxon>Araneae</taxon>
        <taxon>Araneomorphae</taxon>
        <taxon>Entelegynae</taxon>
        <taxon>Araneoidea</taxon>
        <taxon>Araneidae</taxon>
        <taxon>Araneus</taxon>
    </lineage>
</organism>
<gene>
    <name evidence="1" type="primary">R1A1-elementORF2_86</name>
    <name evidence="1" type="ORF">AVEN_202975_1</name>
</gene>
<reference evidence="1 2" key="1">
    <citation type="journal article" date="2019" name="Sci. Rep.">
        <title>Orb-weaving spider Araneus ventricosus genome elucidates the spidroin gene catalogue.</title>
        <authorList>
            <person name="Kono N."/>
            <person name="Nakamura H."/>
            <person name="Ohtoshi R."/>
            <person name="Moran D.A.P."/>
            <person name="Shinohara A."/>
            <person name="Yoshida Y."/>
            <person name="Fujiwara M."/>
            <person name="Mori M."/>
            <person name="Tomita M."/>
            <person name="Arakawa K."/>
        </authorList>
    </citation>
    <scope>NUCLEOTIDE SEQUENCE [LARGE SCALE GENOMIC DNA]</scope>
</reference>
<protein>
    <submittedName>
        <fullName evidence="1">Uncharacterized protein</fullName>
    </submittedName>
</protein>
<accession>A0A4Y2FSE8</accession>
<sequence length="35" mass="4055">MPRSGSMGHVNKTYFLTLQKTLRYKKKPEGESRGQ</sequence>